<keyword evidence="2" id="KW-1185">Reference proteome</keyword>
<sequence length="101" mass="11301">MWDVCSYRTQREESRANQMLSVQRGLHIKTRSLMLGPLPDLRAIAPEAECSLRMSFIGLSVRRFALQSRPARSGDVPPEACSIGPACSKCCVTHHVSRTWT</sequence>
<dbReference type="HOGENOM" id="CLU_2291170_0_0_1"/>
<dbReference type="Proteomes" id="UP000011761">
    <property type="component" value="Unassembled WGS sequence"/>
</dbReference>
<dbReference type="KEGG" id="bcom:BAUCODRAFT_308950"/>
<organism evidence="1 2">
    <name type="scientific">Baudoinia panamericana (strain UAMH 10762)</name>
    <name type="common">Angels' share fungus</name>
    <name type="synonym">Baudoinia compniacensis (strain UAMH 10762)</name>
    <dbReference type="NCBI Taxonomy" id="717646"/>
    <lineage>
        <taxon>Eukaryota</taxon>
        <taxon>Fungi</taxon>
        <taxon>Dikarya</taxon>
        <taxon>Ascomycota</taxon>
        <taxon>Pezizomycotina</taxon>
        <taxon>Dothideomycetes</taxon>
        <taxon>Dothideomycetidae</taxon>
        <taxon>Mycosphaerellales</taxon>
        <taxon>Teratosphaeriaceae</taxon>
        <taxon>Baudoinia</taxon>
    </lineage>
</organism>
<reference evidence="1 2" key="1">
    <citation type="journal article" date="2012" name="PLoS Pathog.">
        <title>Diverse lifestyles and strategies of plant pathogenesis encoded in the genomes of eighteen Dothideomycetes fungi.</title>
        <authorList>
            <person name="Ohm R.A."/>
            <person name="Feau N."/>
            <person name="Henrissat B."/>
            <person name="Schoch C.L."/>
            <person name="Horwitz B.A."/>
            <person name="Barry K.W."/>
            <person name="Condon B.J."/>
            <person name="Copeland A.C."/>
            <person name="Dhillon B."/>
            <person name="Glaser F."/>
            <person name="Hesse C.N."/>
            <person name="Kosti I."/>
            <person name="LaButti K."/>
            <person name="Lindquist E.A."/>
            <person name="Lucas S."/>
            <person name="Salamov A.A."/>
            <person name="Bradshaw R.E."/>
            <person name="Ciuffetti L."/>
            <person name="Hamelin R.C."/>
            <person name="Kema G.H.J."/>
            <person name="Lawrence C."/>
            <person name="Scott J.A."/>
            <person name="Spatafora J.W."/>
            <person name="Turgeon B.G."/>
            <person name="de Wit P.J.G.M."/>
            <person name="Zhong S."/>
            <person name="Goodwin S.B."/>
            <person name="Grigoriev I.V."/>
        </authorList>
    </citation>
    <scope>NUCLEOTIDE SEQUENCE [LARGE SCALE GENOMIC DNA]</scope>
    <source>
        <strain evidence="1 2">UAMH 10762</strain>
    </source>
</reference>
<gene>
    <name evidence="1" type="ORF">BAUCODRAFT_308950</name>
</gene>
<evidence type="ECO:0000313" key="2">
    <source>
        <dbReference type="Proteomes" id="UP000011761"/>
    </source>
</evidence>
<accession>M2M5H4</accession>
<dbReference type="RefSeq" id="XP_007681266.1">
    <property type="nucleotide sequence ID" value="XM_007683076.1"/>
</dbReference>
<protein>
    <submittedName>
        <fullName evidence="1">Uncharacterized protein</fullName>
    </submittedName>
</protein>
<dbReference type="EMBL" id="KB445563">
    <property type="protein sequence ID" value="EMC91876.1"/>
    <property type="molecule type" value="Genomic_DNA"/>
</dbReference>
<name>M2M5H4_BAUPA</name>
<dbReference type="GeneID" id="19111333"/>
<evidence type="ECO:0000313" key="1">
    <source>
        <dbReference type="EMBL" id="EMC91876.1"/>
    </source>
</evidence>
<proteinExistence type="predicted"/>
<dbReference type="AlphaFoldDB" id="M2M5H4"/>